<dbReference type="Gene3D" id="3.20.20.80">
    <property type="entry name" value="Glycosidases"/>
    <property type="match status" value="1"/>
</dbReference>
<evidence type="ECO:0000313" key="13">
    <source>
        <dbReference type="EMBL" id="RKD76180.1"/>
    </source>
</evidence>
<feature type="binding site" evidence="9">
    <location>
        <position position="164"/>
    </location>
    <ligand>
        <name>Zn(2+)</name>
        <dbReference type="ChEBI" id="CHEBI:29105"/>
    </ligand>
</feature>
<dbReference type="GO" id="GO:0009341">
    <property type="term" value="C:beta-galactosidase complex"/>
    <property type="evidence" value="ECO:0007669"/>
    <property type="project" value="InterPro"/>
</dbReference>
<feature type="binding site" evidence="9">
    <location>
        <position position="161"/>
    </location>
    <ligand>
        <name>Zn(2+)</name>
        <dbReference type="ChEBI" id="CHEBI:29105"/>
    </ligand>
</feature>
<keyword evidence="9" id="KW-0479">Metal-binding</keyword>
<dbReference type="PANTHER" id="PTHR36447:SF1">
    <property type="entry name" value="BETA-GALACTOSIDASE GANA"/>
    <property type="match status" value="1"/>
</dbReference>
<dbReference type="PANTHER" id="PTHR36447">
    <property type="entry name" value="BETA-GALACTOSIDASE GANA"/>
    <property type="match status" value="1"/>
</dbReference>
<evidence type="ECO:0000259" key="12">
    <source>
        <dbReference type="Pfam" id="PF08533"/>
    </source>
</evidence>
<feature type="binding site" evidence="8">
    <location>
        <position position="153"/>
    </location>
    <ligand>
        <name>substrate</name>
    </ligand>
</feature>
<dbReference type="InterPro" id="IPR017853">
    <property type="entry name" value="GH"/>
</dbReference>
<dbReference type="InterPro" id="IPR003476">
    <property type="entry name" value="Glyco_hydro_42"/>
</dbReference>
<dbReference type="InterPro" id="IPR013780">
    <property type="entry name" value="Glyco_hydro_b"/>
</dbReference>
<feature type="domain" description="Beta-galactosidase C-terminal" evidence="12">
    <location>
        <begin position="621"/>
        <end position="679"/>
    </location>
</feature>
<dbReference type="AlphaFoldDB" id="A0A419V813"/>
<dbReference type="PIRSF" id="PIRSF001084">
    <property type="entry name" value="B-galactosidase"/>
    <property type="match status" value="1"/>
</dbReference>
<dbReference type="EMBL" id="RAPK01000006">
    <property type="protein sequence ID" value="RKD76180.1"/>
    <property type="molecule type" value="Genomic_DNA"/>
</dbReference>
<evidence type="ECO:0000256" key="6">
    <source>
        <dbReference type="PIRNR" id="PIRNR001084"/>
    </source>
</evidence>
<dbReference type="InterPro" id="IPR013739">
    <property type="entry name" value="Beta_galactosidase_C"/>
</dbReference>
<dbReference type="EC" id="3.2.1.23" evidence="3 6"/>
<keyword evidence="4 6" id="KW-0378">Hydrolase</keyword>
<dbReference type="InterPro" id="IPR013738">
    <property type="entry name" value="Beta_galactosidase_Trimer"/>
</dbReference>
<dbReference type="InterPro" id="IPR013529">
    <property type="entry name" value="Glyco_hydro_42_N"/>
</dbReference>
<dbReference type="RefSeq" id="WP_120191595.1">
    <property type="nucleotide sequence ID" value="NZ_RAPK01000006.1"/>
</dbReference>
<comment type="catalytic activity">
    <reaction evidence="1 6">
        <text>Hydrolysis of terminal non-reducing beta-D-galactose residues in beta-D-galactosides.</text>
        <dbReference type="EC" id="3.2.1.23"/>
    </reaction>
</comment>
<feature type="binding site" evidence="8">
    <location>
        <position position="319"/>
    </location>
    <ligand>
        <name>substrate</name>
    </ligand>
</feature>
<evidence type="ECO:0000256" key="1">
    <source>
        <dbReference type="ARBA" id="ARBA00001412"/>
    </source>
</evidence>
<evidence type="ECO:0000256" key="9">
    <source>
        <dbReference type="PIRSR" id="PIRSR001084-3"/>
    </source>
</evidence>
<dbReference type="Gene3D" id="2.60.40.1180">
    <property type="entry name" value="Golgi alpha-mannosidase II"/>
    <property type="match status" value="1"/>
</dbReference>
<sequence>MTNTRSYFPNLLHGADYNPEQWLHRPDILEEDVRLMKLAKCNVMSVGIFSWVSLEPEENHYTFEWMQNVLDRLYENDISVFLATPSGSRPAWMSEKYPEVLRTNADRTKNLHGLRHNHCLTSPVYRKKVRQMAEQLAAGFGDHPAVIGWHISNEYGGDCHCSTCQASFRHWLKEKYETLDALNSAWWTTFWSHTYTSWNQIESPSPLGESLVHGLTLDWKRYTTDQTVDFYQWEAAPLKEKRPDLPATTNFMEEYEGLDYWKFKDVVDIVSWDAYPTWHDNEEEAVQAARTAFLHDIKRSIKGGQPFLLMESTPSNTNWQPLSTLKKPGMHHLSSLQAVAHGSDSVQYFQWRKSQGSSEKFHGAVVDHVGHENTRVFKEVAQVGKSLERLKEITGAESHPKTALVYDWENRWAINEAQGPRNIGPGYEDTVQKFYRPLWDMGIAVDVIDSEQSLEQYDLIVMPMLYMIKPGTAERIEAFVKRGGTLVTTYWSGIVDENDLVWLGGLPGPLRNVLGIWSEEIDSLHDGQTNQLTFTSGNLSSQSYQLKELCDLIHLESARSLASYDEDFYQGRPAVTVNAFGEGKAYYIAARTEEAFYTDFLKQVVEEAGIEKNIQTELPRGVTVQRRVKGERSYLFLLNFTKEEKTFSLHDKKGWDLIHQESVQGDCSLEPYGVRVVREE</sequence>
<feature type="binding site" evidence="8">
    <location>
        <position position="115"/>
    </location>
    <ligand>
        <name>substrate</name>
    </ligand>
</feature>
<comment type="similarity">
    <text evidence="2 6">Belongs to the glycosyl hydrolase 42 family.</text>
</comment>
<dbReference type="Pfam" id="PF08533">
    <property type="entry name" value="Glyco_hydro_42C"/>
    <property type="match status" value="1"/>
</dbReference>
<protein>
    <recommendedName>
        <fullName evidence="3 6">Beta-galactosidase</fullName>
        <shortName evidence="6">Beta-gal</shortName>
        <ecNumber evidence="3 6">3.2.1.23</ecNumber>
    </recommendedName>
</protein>
<feature type="binding site" evidence="9">
    <location>
        <position position="159"/>
    </location>
    <ligand>
        <name>Zn(2+)</name>
        <dbReference type="ChEBI" id="CHEBI:29105"/>
    </ligand>
</feature>
<dbReference type="InterPro" id="IPR029062">
    <property type="entry name" value="Class_I_gatase-like"/>
</dbReference>
<evidence type="ECO:0000259" key="11">
    <source>
        <dbReference type="Pfam" id="PF08532"/>
    </source>
</evidence>
<dbReference type="GO" id="GO:0046872">
    <property type="term" value="F:metal ion binding"/>
    <property type="evidence" value="ECO:0007669"/>
    <property type="project" value="UniProtKB-KW"/>
</dbReference>
<dbReference type="Pfam" id="PF08532">
    <property type="entry name" value="Glyco_hydro_42M"/>
    <property type="match status" value="1"/>
</dbReference>
<dbReference type="Proteomes" id="UP000285120">
    <property type="component" value="Unassembled WGS sequence"/>
</dbReference>
<comment type="caution">
    <text evidence="13">The sequence shown here is derived from an EMBL/GenBank/DDBJ whole genome shotgun (WGS) entry which is preliminary data.</text>
</comment>
<evidence type="ECO:0000313" key="14">
    <source>
        <dbReference type="Proteomes" id="UP000285120"/>
    </source>
</evidence>
<keyword evidence="14" id="KW-1185">Reference proteome</keyword>
<reference evidence="13 14" key="1">
    <citation type="submission" date="2018-09" db="EMBL/GenBank/DDBJ databases">
        <title>Genomic Encyclopedia of Archaeal and Bacterial Type Strains, Phase II (KMG-II): from individual species to whole genera.</title>
        <authorList>
            <person name="Goeker M."/>
        </authorList>
    </citation>
    <scope>NUCLEOTIDE SEQUENCE [LARGE SCALE GENOMIC DNA]</scope>
    <source>
        <strain evidence="13 14">DSM 17008</strain>
    </source>
</reference>
<organism evidence="13 14">
    <name type="scientific">Sinobaca qinghaiensis</name>
    <dbReference type="NCBI Taxonomy" id="342944"/>
    <lineage>
        <taxon>Bacteria</taxon>
        <taxon>Bacillati</taxon>
        <taxon>Bacillota</taxon>
        <taxon>Bacilli</taxon>
        <taxon>Bacillales</taxon>
        <taxon>Sporolactobacillaceae</taxon>
        <taxon>Sinobaca</taxon>
    </lineage>
</organism>
<evidence type="ECO:0000256" key="4">
    <source>
        <dbReference type="ARBA" id="ARBA00022801"/>
    </source>
</evidence>
<dbReference type="SUPFAM" id="SSF51445">
    <property type="entry name" value="(Trans)glycosidases"/>
    <property type="match status" value="1"/>
</dbReference>
<dbReference type="Gene3D" id="3.40.50.880">
    <property type="match status" value="1"/>
</dbReference>
<evidence type="ECO:0000256" key="8">
    <source>
        <dbReference type="PIRSR" id="PIRSR001084-2"/>
    </source>
</evidence>
<evidence type="ECO:0000259" key="10">
    <source>
        <dbReference type="Pfam" id="PF02449"/>
    </source>
</evidence>
<feature type="active site" description="Proton donor" evidence="7">
    <location>
        <position position="154"/>
    </location>
</feature>
<feature type="domain" description="Beta-galactosidase trimerisation" evidence="11">
    <location>
        <begin position="401"/>
        <end position="611"/>
    </location>
</feature>
<proteinExistence type="inferred from homology"/>
<feature type="binding site" evidence="9">
    <location>
        <position position="119"/>
    </location>
    <ligand>
        <name>Zn(2+)</name>
        <dbReference type="ChEBI" id="CHEBI:29105"/>
    </ligand>
</feature>
<dbReference type="Pfam" id="PF02449">
    <property type="entry name" value="Glyco_hydro_42"/>
    <property type="match status" value="1"/>
</dbReference>
<gene>
    <name evidence="13" type="ORF">ATL39_0393</name>
</gene>
<accession>A0A419V813</accession>
<dbReference type="SUPFAM" id="SSF52317">
    <property type="entry name" value="Class I glutamine amidotransferase-like"/>
    <property type="match status" value="1"/>
</dbReference>
<keyword evidence="5 6" id="KW-0326">Glycosidase</keyword>
<dbReference type="GO" id="GO:0004565">
    <property type="term" value="F:beta-galactosidase activity"/>
    <property type="evidence" value="ECO:0007669"/>
    <property type="project" value="UniProtKB-EC"/>
</dbReference>
<evidence type="ECO:0000256" key="3">
    <source>
        <dbReference type="ARBA" id="ARBA00012756"/>
    </source>
</evidence>
<evidence type="ECO:0000256" key="5">
    <source>
        <dbReference type="ARBA" id="ARBA00023295"/>
    </source>
</evidence>
<evidence type="ECO:0000256" key="7">
    <source>
        <dbReference type="PIRSR" id="PIRSR001084-1"/>
    </source>
</evidence>
<feature type="domain" description="Glycoside hydrolase family 42 N-terminal" evidence="10">
    <location>
        <begin position="16"/>
        <end position="389"/>
    </location>
</feature>
<feature type="active site" description="Nucleophile" evidence="7">
    <location>
        <position position="311"/>
    </location>
</feature>
<keyword evidence="9" id="KW-0862">Zinc</keyword>
<dbReference type="GO" id="GO:0006012">
    <property type="term" value="P:galactose metabolic process"/>
    <property type="evidence" value="ECO:0007669"/>
    <property type="project" value="InterPro"/>
</dbReference>
<name>A0A419V813_9BACL</name>
<dbReference type="CDD" id="cd03143">
    <property type="entry name" value="A4_beta-galactosidase_middle_domain"/>
    <property type="match status" value="1"/>
</dbReference>
<dbReference type="OrthoDB" id="9800974at2"/>
<evidence type="ECO:0000256" key="2">
    <source>
        <dbReference type="ARBA" id="ARBA00005940"/>
    </source>
</evidence>